<dbReference type="InterPro" id="IPR017911">
    <property type="entry name" value="MacB-like_ATP-bd"/>
</dbReference>
<dbReference type="InterPro" id="IPR003838">
    <property type="entry name" value="ABC3_permease_C"/>
</dbReference>
<dbReference type="PANTHER" id="PTHR30572">
    <property type="entry name" value="MEMBRANE COMPONENT OF TRANSPORTER-RELATED"/>
    <property type="match status" value="1"/>
</dbReference>
<dbReference type="SMART" id="SM00382">
    <property type="entry name" value="AAA"/>
    <property type="match status" value="1"/>
</dbReference>
<name>A0ABP9N0V6_9GAMM</name>
<gene>
    <name evidence="15" type="ORF">GCM10023211_06370</name>
</gene>
<keyword evidence="8" id="KW-1278">Translocase</keyword>
<dbReference type="EMBL" id="BAABHY010000001">
    <property type="protein sequence ID" value="GAA5106476.1"/>
    <property type="molecule type" value="Genomic_DNA"/>
</dbReference>
<feature type="domain" description="ABC transporter" evidence="14">
    <location>
        <begin position="4"/>
        <end position="242"/>
    </location>
</feature>
<evidence type="ECO:0000256" key="2">
    <source>
        <dbReference type="ARBA" id="ARBA00022448"/>
    </source>
</evidence>
<sequence length="646" mass="70230">MDIIKISQLNRCFGSNENQVYALKDVDLTIKKGDFVAIIGQSGSGKSTLMNIIGCLDTPTSGSYQINGVETNQMDDNQLADLRCRTFGFIFQRYNLLNNLSALENVALPSIYSGMDVTARRARAKELLTDLGLSHKLQNKPNELSGGQQQRVSIARALMNGGEIILADEPTGALDSKSGKNVMDIILELHRKGHTIILVTHDKHVAEHASRVIEIKDGQIIADSRNNDELYPTQQASKTAKKGWWAYYQDMLFESFKMSVQAIFSHKMRSLLTMLGIIIGIASVVCVVALGRGSSETIMANINSMGTNTISIIPGKNFGDRNADKIKTLTVDDAQFLSQQNYIASTTPNSSSSGTLLYRNQSVTAQLNGVGDQYFDVKGINIEQGRQLSSTDIKDNAAVVVIDQNVKNTFFSDGDNPIGKILIFNKKPLKIIGVAEKINNMGMSENLTMWSPYTTVMNKVTGAKNISSITVKVADNVSSQVAENNITALLTSRHGSKDFFTINSDSIKQTIESTTSTMTLLISCIALISLIVGGIGVMNIMLVSVTERTKEIGLRMAIGAKQSNIMQQFLIEAVLICSIGGIVGIMLSGVIGVIFDLFMGSSMPLLFSTHVMVMAILFSMFIGIAFGFVPAKNAAKLNPIEALTRE</sequence>
<evidence type="ECO:0000256" key="12">
    <source>
        <dbReference type="ARBA" id="ARBA00041199"/>
    </source>
</evidence>
<dbReference type="PROSITE" id="PS00211">
    <property type="entry name" value="ABC_TRANSPORTER_1"/>
    <property type="match status" value="1"/>
</dbReference>
<feature type="transmembrane region" description="Helical" evidence="13">
    <location>
        <begin position="569"/>
        <end position="595"/>
    </location>
</feature>
<keyword evidence="4" id="KW-0997">Cell inner membrane</keyword>
<proteinExistence type="inferred from homology"/>
<evidence type="ECO:0000256" key="8">
    <source>
        <dbReference type="ARBA" id="ARBA00022967"/>
    </source>
</evidence>
<dbReference type="Proteomes" id="UP001500171">
    <property type="component" value="Unassembled WGS sequence"/>
</dbReference>
<comment type="similarity">
    <text evidence="11">Belongs to the ABC transporter superfamily. Macrolide exporter (TC 3.A.1.122) family.</text>
</comment>
<dbReference type="Pfam" id="PF12704">
    <property type="entry name" value="MacB_PCD"/>
    <property type="match status" value="1"/>
</dbReference>
<dbReference type="InterPro" id="IPR025857">
    <property type="entry name" value="MacB_PCD"/>
</dbReference>
<feature type="transmembrane region" description="Helical" evidence="13">
    <location>
        <begin position="607"/>
        <end position="629"/>
    </location>
</feature>
<dbReference type="InterPro" id="IPR027417">
    <property type="entry name" value="P-loop_NTPase"/>
</dbReference>
<dbReference type="Pfam" id="PF00005">
    <property type="entry name" value="ABC_tran"/>
    <property type="match status" value="1"/>
</dbReference>
<evidence type="ECO:0000313" key="15">
    <source>
        <dbReference type="EMBL" id="GAA5106476.1"/>
    </source>
</evidence>
<evidence type="ECO:0000256" key="3">
    <source>
        <dbReference type="ARBA" id="ARBA00022475"/>
    </source>
</evidence>
<evidence type="ECO:0000259" key="14">
    <source>
        <dbReference type="PROSITE" id="PS50893"/>
    </source>
</evidence>
<evidence type="ECO:0000256" key="1">
    <source>
        <dbReference type="ARBA" id="ARBA00004429"/>
    </source>
</evidence>
<evidence type="ECO:0000256" key="10">
    <source>
        <dbReference type="ARBA" id="ARBA00023136"/>
    </source>
</evidence>
<comment type="caution">
    <text evidence="15">The sequence shown here is derived from an EMBL/GenBank/DDBJ whole genome shotgun (WGS) entry which is preliminary data.</text>
</comment>
<dbReference type="PROSITE" id="PS50893">
    <property type="entry name" value="ABC_TRANSPORTER_2"/>
    <property type="match status" value="1"/>
</dbReference>
<evidence type="ECO:0000256" key="6">
    <source>
        <dbReference type="ARBA" id="ARBA00022741"/>
    </source>
</evidence>
<dbReference type="CDD" id="cd03255">
    <property type="entry name" value="ABC_MJ0796_LolCDE_FtsE"/>
    <property type="match status" value="1"/>
</dbReference>
<dbReference type="RefSeq" id="WP_345488731.1">
    <property type="nucleotide sequence ID" value="NZ_BAABHY010000001.1"/>
</dbReference>
<dbReference type="Pfam" id="PF02687">
    <property type="entry name" value="FtsX"/>
    <property type="match status" value="1"/>
</dbReference>
<feature type="transmembrane region" description="Helical" evidence="13">
    <location>
        <begin position="271"/>
        <end position="291"/>
    </location>
</feature>
<evidence type="ECO:0000256" key="11">
    <source>
        <dbReference type="ARBA" id="ARBA00038388"/>
    </source>
</evidence>
<accession>A0ABP9N0V6</accession>
<keyword evidence="5 13" id="KW-0812">Transmembrane</keyword>
<dbReference type="PANTHER" id="PTHR30572:SF14">
    <property type="entry name" value="MACROLIDE EXPORT ATP-BINDING_PERMEASE PROTEIN MACB"/>
    <property type="match status" value="1"/>
</dbReference>
<keyword evidence="16" id="KW-1185">Reference proteome</keyword>
<evidence type="ECO:0000256" key="7">
    <source>
        <dbReference type="ARBA" id="ARBA00022840"/>
    </source>
</evidence>
<keyword evidence="2" id="KW-0813">Transport</keyword>
<organism evidence="15 16">
    <name type="scientific">Orbus sasakiae</name>
    <dbReference type="NCBI Taxonomy" id="1078475"/>
    <lineage>
        <taxon>Bacteria</taxon>
        <taxon>Pseudomonadati</taxon>
        <taxon>Pseudomonadota</taxon>
        <taxon>Gammaproteobacteria</taxon>
        <taxon>Orbales</taxon>
        <taxon>Orbaceae</taxon>
        <taxon>Orbus</taxon>
    </lineage>
</organism>
<dbReference type="Gene3D" id="3.40.50.300">
    <property type="entry name" value="P-loop containing nucleotide triphosphate hydrolases"/>
    <property type="match status" value="1"/>
</dbReference>
<keyword evidence="6" id="KW-0547">Nucleotide-binding</keyword>
<keyword evidence="3" id="KW-1003">Cell membrane</keyword>
<dbReference type="InterPro" id="IPR050250">
    <property type="entry name" value="Macrolide_Exporter_MacB"/>
</dbReference>
<evidence type="ECO:0000256" key="13">
    <source>
        <dbReference type="SAM" id="Phobius"/>
    </source>
</evidence>
<evidence type="ECO:0000256" key="5">
    <source>
        <dbReference type="ARBA" id="ARBA00022692"/>
    </source>
</evidence>
<keyword evidence="10 13" id="KW-0472">Membrane</keyword>
<reference evidence="16" key="1">
    <citation type="journal article" date="2019" name="Int. J. Syst. Evol. Microbiol.">
        <title>The Global Catalogue of Microorganisms (GCM) 10K type strain sequencing project: providing services to taxonomists for standard genome sequencing and annotation.</title>
        <authorList>
            <consortium name="The Broad Institute Genomics Platform"/>
            <consortium name="The Broad Institute Genome Sequencing Center for Infectious Disease"/>
            <person name="Wu L."/>
            <person name="Ma J."/>
        </authorList>
    </citation>
    <scope>NUCLEOTIDE SEQUENCE [LARGE SCALE GENOMIC DNA]</scope>
    <source>
        <strain evidence="16">JCM 18050</strain>
    </source>
</reference>
<keyword evidence="7" id="KW-0067">ATP-binding</keyword>
<dbReference type="InterPro" id="IPR017871">
    <property type="entry name" value="ABC_transporter-like_CS"/>
</dbReference>
<evidence type="ECO:0000256" key="9">
    <source>
        <dbReference type="ARBA" id="ARBA00022989"/>
    </source>
</evidence>
<evidence type="ECO:0000313" key="16">
    <source>
        <dbReference type="Proteomes" id="UP001500171"/>
    </source>
</evidence>
<dbReference type="SUPFAM" id="SSF52540">
    <property type="entry name" value="P-loop containing nucleoside triphosphate hydrolases"/>
    <property type="match status" value="1"/>
</dbReference>
<comment type="subcellular location">
    <subcellularLocation>
        <location evidence="1">Cell inner membrane</location>
        <topology evidence="1">Multi-pass membrane protein</topology>
    </subcellularLocation>
</comment>
<feature type="transmembrane region" description="Helical" evidence="13">
    <location>
        <begin position="520"/>
        <end position="545"/>
    </location>
</feature>
<dbReference type="InterPro" id="IPR003439">
    <property type="entry name" value="ABC_transporter-like_ATP-bd"/>
</dbReference>
<keyword evidence="9 13" id="KW-1133">Transmembrane helix</keyword>
<protein>
    <recommendedName>
        <fullName evidence="12">Pyoverdine export ATP-binding/permease protein PvdT</fullName>
    </recommendedName>
</protein>
<dbReference type="InterPro" id="IPR003593">
    <property type="entry name" value="AAA+_ATPase"/>
</dbReference>
<evidence type="ECO:0000256" key="4">
    <source>
        <dbReference type="ARBA" id="ARBA00022519"/>
    </source>
</evidence>